<comment type="caution">
    <text evidence="1">The sequence shown here is derived from an EMBL/GenBank/DDBJ whole genome shotgun (WGS) entry which is preliminary data.</text>
</comment>
<gene>
    <name evidence="1" type="ORF">S01H1_77586</name>
</gene>
<protein>
    <submittedName>
        <fullName evidence="1">Uncharacterized protein</fullName>
    </submittedName>
</protein>
<proteinExistence type="predicted"/>
<sequence>MQGTFRNNGNWIRLSMVDKKQALEIGYRTDTNRYNTFYFSADDYYAGFISYW</sequence>
<accession>X0Y7H9</accession>
<name>X0Y7H9_9ZZZZ</name>
<dbReference type="EMBL" id="BARS01052156">
    <property type="protein sequence ID" value="GAG51834.1"/>
    <property type="molecule type" value="Genomic_DNA"/>
</dbReference>
<evidence type="ECO:0000313" key="1">
    <source>
        <dbReference type="EMBL" id="GAG51834.1"/>
    </source>
</evidence>
<reference evidence="1" key="1">
    <citation type="journal article" date="2014" name="Front. Microbiol.">
        <title>High frequency of phylogenetically diverse reductive dehalogenase-homologous genes in deep subseafloor sedimentary metagenomes.</title>
        <authorList>
            <person name="Kawai M."/>
            <person name="Futagami T."/>
            <person name="Toyoda A."/>
            <person name="Takaki Y."/>
            <person name="Nishi S."/>
            <person name="Hori S."/>
            <person name="Arai W."/>
            <person name="Tsubouchi T."/>
            <person name="Morono Y."/>
            <person name="Uchiyama I."/>
            <person name="Ito T."/>
            <person name="Fujiyama A."/>
            <person name="Inagaki F."/>
            <person name="Takami H."/>
        </authorList>
    </citation>
    <scope>NUCLEOTIDE SEQUENCE</scope>
    <source>
        <strain evidence="1">Expedition CK06-06</strain>
    </source>
</reference>
<organism evidence="1">
    <name type="scientific">marine sediment metagenome</name>
    <dbReference type="NCBI Taxonomy" id="412755"/>
    <lineage>
        <taxon>unclassified sequences</taxon>
        <taxon>metagenomes</taxon>
        <taxon>ecological metagenomes</taxon>
    </lineage>
</organism>
<dbReference type="AlphaFoldDB" id="X0Y7H9"/>